<keyword evidence="2" id="KW-0732">Signal</keyword>
<dbReference type="InterPro" id="IPR007372">
    <property type="entry name" value="Lipid/polyisoprenoid-bd_YceI"/>
</dbReference>
<feature type="region of interest" description="Disordered" evidence="1">
    <location>
        <begin position="196"/>
        <end position="239"/>
    </location>
</feature>
<protein>
    <submittedName>
        <fullName evidence="4">Polyisoprenoid-binding protein</fullName>
    </submittedName>
</protein>
<sequence>MTHTRLHASLALAACLATGPVAAGETETFALDPVHTRVLFRVDHAGFSRALGTFSGATGELAFDPDDWRGARLEVELPLASLDLGDADWNRRVLGRGFLDAGRHPVARFRSTRVEPTGPDGALVHGELELRGQRRPMVLDVRLNALERHPITFRRTAGFSASARLDRRDFGMVSWPNVVGHEVELWIEAEAIRARGTGEPAGPGPARPAGAGPGADAGMPDHPDTDTDTEPGDADQKPS</sequence>
<dbReference type="PANTHER" id="PTHR34406:SF1">
    <property type="entry name" value="PROTEIN YCEI"/>
    <property type="match status" value="1"/>
</dbReference>
<name>A0A5B2ZD93_9GAMM</name>
<evidence type="ECO:0000256" key="2">
    <source>
        <dbReference type="SAM" id="SignalP"/>
    </source>
</evidence>
<dbReference type="InterPro" id="IPR036761">
    <property type="entry name" value="TTHA0802/YceI-like_sf"/>
</dbReference>
<dbReference type="Pfam" id="PF04264">
    <property type="entry name" value="YceI"/>
    <property type="match status" value="1"/>
</dbReference>
<evidence type="ECO:0000259" key="3">
    <source>
        <dbReference type="SMART" id="SM00867"/>
    </source>
</evidence>
<dbReference type="SMART" id="SM00867">
    <property type="entry name" value="YceI"/>
    <property type="match status" value="1"/>
</dbReference>
<comment type="caution">
    <text evidence="4">The sequence shown here is derived from an EMBL/GenBank/DDBJ whole genome shotgun (WGS) entry which is preliminary data.</text>
</comment>
<evidence type="ECO:0000256" key="1">
    <source>
        <dbReference type="SAM" id="MobiDB-lite"/>
    </source>
</evidence>
<accession>A0A5B2ZD93</accession>
<dbReference type="EMBL" id="VUOD01000003">
    <property type="protein sequence ID" value="KAA2285180.1"/>
    <property type="molecule type" value="Genomic_DNA"/>
</dbReference>
<keyword evidence="5" id="KW-1185">Reference proteome</keyword>
<dbReference type="RefSeq" id="WP_149860003.1">
    <property type="nucleotide sequence ID" value="NZ_VUOD01000003.1"/>
</dbReference>
<gene>
    <name evidence="4" type="ORF">F0415_04465</name>
</gene>
<feature type="domain" description="Lipid/polyisoprenoid-binding YceI-like" evidence="3">
    <location>
        <begin position="28"/>
        <end position="192"/>
    </location>
</feature>
<dbReference type="SUPFAM" id="SSF101874">
    <property type="entry name" value="YceI-like"/>
    <property type="match status" value="1"/>
</dbReference>
<proteinExistence type="predicted"/>
<evidence type="ECO:0000313" key="4">
    <source>
        <dbReference type="EMBL" id="KAA2285180.1"/>
    </source>
</evidence>
<feature type="chain" id="PRO_5022710596" evidence="2">
    <location>
        <begin position="24"/>
        <end position="239"/>
    </location>
</feature>
<feature type="signal peptide" evidence="2">
    <location>
        <begin position="1"/>
        <end position="23"/>
    </location>
</feature>
<reference evidence="4 5" key="1">
    <citation type="submission" date="2019-09" db="EMBL/GenBank/DDBJ databases">
        <title>Arenimonas chukotkensis sp. nov., a bacterium isolated from Chukotka hot spring, Arctic region, Russia.</title>
        <authorList>
            <person name="Zayulina K.S."/>
            <person name="Prokofeva M.I."/>
            <person name="Elcheninov A.G."/>
            <person name="Novikov A."/>
            <person name="Kochetkova T.V."/>
            <person name="Kublanov I.V."/>
        </authorList>
    </citation>
    <scope>NUCLEOTIDE SEQUENCE [LARGE SCALE GENOMIC DNA]</scope>
    <source>
        <strain evidence="4 5">3729k</strain>
    </source>
</reference>
<evidence type="ECO:0000313" key="5">
    <source>
        <dbReference type="Proteomes" id="UP000322165"/>
    </source>
</evidence>
<dbReference type="Proteomes" id="UP000322165">
    <property type="component" value="Unassembled WGS sequence"/>
</dbReference>
<dbReference type="AlphaFoldDB" id="A0A5B2ZD93"/>
<dbReference type="PANTHER" id="PTHR34406">
    <property type="entry name" value="PROTEIN YCEI"/>
    <property type="match status" value="1"/>
</dbReference>
<reference evidence="4 5" key="2">
    <citation type="submission" date="2019-09" db="EMBL/GenBank/DDBJ databases">
        <authorList>
            <person name="Mazur A."/>
        </authorList>
    </citation>
    <scope>NUCLEOTIDE SEQUENCE [LARGE SCALE GENOMIC DNA]</scope>
    <source>
        <strain evidence="4 5">3729k</strain>
    </source>
</reference>
<organism evidence="4 5">
    <name type="scientific">Arenimonas fontis</name>
    <dbReference type="NCBI Taxonomy" id="2608255"/>
    <lineage>
        <taxon>Bacteria</taxon>
        <taxon>Pseudomonadati</taxon>
        <taxon>Pseudomonadota</taxon>
        <taxon>Gammaproteobacteria</taxon>
        <taxon>Lysobacterales</taxon>
        <taxon>Lysobacteraceae</taxon>
        <taxon>Arenimonas</taxon>
    </lineage>
</organism>
<dbReference type="Gene3D" id="2.40.128.110">
    <property type="entry name" value="Lipid/polyisoprenoid-binding, YceI-like"/>
    <property type="match status" value="1"/>
</dbReference>
<feature type="compositionally biased region" description="Low complexity" evidence="1">
    <location>
        <begin position="207"/>
        <end position="218"/>
    </location>
</feature>